<keyword evidence="2" id="KW-1185">Reference proteome</keyword>
<accession>A0ACA9RVG6</accession>
<protein>
    <submittedName>
        <fullName evidence="1">21534_t:CDS:1</fullName>
    </submittedName>
</protein>
<feature type="non-terminal residue" evidence="1">
    <location>
        <position position="1"/>
    </location>
</feature>
<name>A0ACA9RVG6_9GLOM</name>
<gene>
    <name evidence="1" type="ORF">RPERSI_LOCUS23395</name>
</gene>
<reference evidence="1" key="1">
    <citation type="submission" date="2021-06" db="EMBL/GenBank/DDBJ databases">
        <authorList>
            <person name="Kallberg Y."/>
            <person name="Tangrot J."/>
            <person name="Rosling A."/>
        </authorList>
    </citation>
    <scope>NUCLEOTIDE SEQUENCE</scope>
    <source>
        <strain evidence="1">MA461A</strain>
    </source>
</reference>
<organism evidence="1 2">
    <name type="scientific">Racocetra persica</name>
    <dbReference type="NCBI Taxonomy" id="160502"/>
    <lineage>
        <taxon>Eukaryota</taxon>
        <taxon>Fungi</taxon>
        <taxon>Fungi incertae sedis</taxon>
        <taxon>Mucoromycota</taxon>
        <taxon>Glomeromycotina</taxon>
        <taxon>Glomeromycetes</taxon>
        <taxon>Diversisporales</taxon>
        <taxon>Gigasporaceae</taxon>
        <taxon>Racocetra</taxon>
    </lineage>
</organism>
<sequence>NNISSWHHQMSLKYGGIFELYFGTSKYLMVCDSRIVERIMNTSKDNNYFIRIATSKGLDTLQKGNNGLLFNANFKSWTSIKKVFIRTLASPNALKTAMKLVNSIFQDLETLWDNLIEEQGQFLNGEQDRSVDIDIIPWSKKLFAENIMLL</sequence>
<comment type="caution">
    <text evidence="1">The sequence shown here is derived from an EMBL/GenBank/DDBJ whole genome shotgun (WGS) entry which is preliminary data.</text>
</comment>
<evidence type="ECO:0000313" key="1">
    <source>
        <dbReference type="EMBL" id="CAG8811814.1"/>
    </source>
</evidence>
<dbReference type="EMBL" id="CAJVQC010072852">
    <property type="protein sequence ID" value="CAG8811814.1"/>
    <property type="molecule type" value="Genomic_DNA"/>
</dbReference>
<dbReference type="Proteomes" id="UP000789920">
    <property type="component" value="Unassembled WGS sequence"/>
</dbReference>
<evidence type="ECO:0000313" key="2">
    <source>
        <dbReference type="Proteomes" id="UP000789920"/>
    </source>
</evidence>
<proteinExistence type="predicted"/>
<feature type="non-terminal residue" evidence="1">
    <location>
        <position position="150"/>
    </location>
</feature>